<evidence type="ECO:0000313" key="10">
    <source>
        <dbReference type="Proteomes" id="UP001143548"/>
    </source>
</evidence>
<keyword evidence="5 6" id="KW-0040">ANK repeat</keyword>
<dbReference type="PROSITE" id="PS50088">
    <property type="entry name" value="ANK_REPEAT"/>
    <property type="match status" value="8"/>
</dbReference>
<evidence type="ECO:0000256" key="6">
    <source>
        <dbReference type="PROSITE-ProRule" id="PRU00023"/>
    </source>
</evidence>
<feature type="repeat" description="ANK" evidence="6">
    <location>
        <begin position="735"/>
        <end position="767"/>
    </location>
</feature>
<gene>
    <name evidence="9" type="ORF">AbraCBS73388_004620</name>
</gene>
<dbReference type="AlphaFoldDB" id="A0A9W5Z4E0"/>
<dbReference type="InterPro" id="IPR043145">
    <property type="entry name" value="Znf_ZZ_sf"/>
</dbReference>
<keyword evidence="2" id="KW-0677">Repeat</keyword>
<feature type="repeat" description="ANK" evidence="6">
    <location>
        <begin position="980"/>
        <end position="1012"/>
    </location>
</feature>
<evidence type="ECO:0000256" key="3">
    <source>
        <dbReference type="ARBA" id="ARBA00022771"/>
    </source>
</evidence>
<dbReference type="EMBL" id="BROQ01000210">
    <property type="protein sequence ID" value="GKZ27402.1"/>
    <property type="molecule type" value="Genomic_DNA"/>
</dbReference>
<dbReference type="Gene3D" id="1.25.40.20">
    <property type="entry name" value="Ankyrin repeat-containing domain"/>
    <property type="match status" value="2"/>
</dbReference>
<keyword evidence="1" id="KW-0479">Metal-binding</keyword>
<dbReference type="Proteomes" id="UP001143548">
    <property type="component" value="Unassembled WGS sequence"/>
</dbReference>
<dbReference type="Pfam" id="PF12796">
    <property type="entry name" value="Ank_2"/>
    <property type="match status" value="4"/>
</dbReference>
<accession>A0A9W5Z4E0</accession>
<protein>
    <recommendedName>
        <fullName evidence="8">ZZ-type domain-containing protein</fullName>
    </recommendedName>
</protein>
<keyword evidence="3 7" id="KW-0863">Zinc-finger</keyword>
<proteinExistence type="predicted"/>
<feature type="repeat" description="ANK" evidence="6">
    <location>
        <begin position="914"/>
        <end position="946"/>
    </location>
</feature>
<evidence type="ECO:0000256" key="1">
    <source>
        <dbReference type="ARBA" id="ARBA00022723"/>
    </source>
</evidence>
<feature type="domain" description="ZZ-type" evidence="8">
    <location>
        <begin position="1136"/>
        <end position="1194"/>
    </location>
</feature>
<feature type="repeat" description="ANK" evidence="6">
    <location>
        <begin position="881"/>
        <end position="913"/>
    </location>
</feature>
<reference evidence="9" key="1">
    <citation type="submission" date="2022-07" db="EMBL/GenBank/DDBJ databases">
        <title>Taxonomy of Aspergillus series Nigri: significant species reduction supported by multi-species coalescent approaches.</title>
        <authorList>
            <person name="Bian C."/>
            <person name="Kusuya Y."/>
            <person name="Sklenar F."/>
            <person name="D'hooge E."/>
            <person name="Yaguchi T."/>
            <person name="Takahashi H."/>
            <person name="Hubka V."/>
        </authorList>
    </citation>
    <scope>NUCLEOTIDE SEQUENCE</scope>
    <source>
        <strain evidence="9">CBS 733.88</strain>
    </source>
</reference>
<comment type="caution">
    <text evidence="9">The sequence shown here is derived from an EMBL/GenBank/DDBJ whole genome shotgun (WGS) entry which is preliminary data.</text>
</comment>
<dbReference type="PANTHER" id="PTHR24123">
    <property type="entry name" value="ANKYRIN REPEAT-CONTAINING"/>
    <property type="match status" value="1"/>
</dbReference>
<dbReference type="SMART" id="SM00291">
    <property type="entry name" value="ZnF_ZZ"/>
    <property type="match status" value="1"/>
</dbReference>
<name>A0A9W5Z4E0_9EURO</name>
<dbReference type="InterPro" id="IPR002110">
    <property type="entry name" value="Ankyrin_rpt"/>
</dbReference>
<dbReference type="Gene3D" id="3.30.60.90">
    <property type="match status" value="1"/>
</dbReference>
<dbReference type="InterPro" id="IPR000433">
    <property type="entry name" value="Znf_ZZ"/>
</dbReference>
<evidence type="ECO:0000256" key="2">
    <source>
        <dbReference type="ARBA" id="ARBA00022737"/>
    </source>
</evidence>
<dbReference type="InterPro" id="IPR051165">
    <property type="entry name" value="Multifunctional_ANK_Repeat"/>
</dbReference>
<dbReference type="SMART" id="SM00248">
    <property type="entry name" value="ANK"/>
    <property type="match status" value="9"/>
</dbReference>
<sequence length="1223" mass="136437">MAGVHPQLQDPATAGVVASFLTSLNDLFVATDHAFDVYDSNSTRPAANQKPVSSKLNIKSRLKWAATDNVKLSGQLKEFEFLVQRLYLLVPLDSLQPDQFQSLQDTLVQSQRSHAISRILRWLDAPSDDIFDACCSTRLETTCNWITTHSTYASWLSNSSTNSSKVLWVHGPPAFGKSVLCAYIIQEIRNKSQFPVYHFFCSAESESLRDPSSILRTWIYQALYDEESVLEAVLQYLETCERTRATYSDLCHLLRQVLSHIPGAVFAVDGLDECPRSGTFGLSLRHSRSDVLHDLMELLSGSNARMLVMSRDEGDIRSEVGVHAATRPGLALSELAITRELVTPDIDRFTKHVVTQKLPGKTDDFQQELAAQMAMKCDGMFLLVRLQSRDLRPLKGDKQLRRMVNDMPTELARVYERDWKDIQAFSNVDRQRAEAILRWVTFAQRSLTITELSEAVAILDNDEDDGPQFDDLPDPFDQGYVHSEVLGLCGSFLELRSSGTATGWECQTVHLIHFSAFNFLAGQHQTAPFSDTMLQNYYLALDCLKYLNQEQSWHFQDDKRSPIIQQRCFSKYAITAWYEHVNRSHQYQNKIQPHLMSFFKVPNASWDNWRKQYEASQATPSESSGCERGYPQNQDFPGGRMYYAALFGLRDVAEYLHNRGMAGIDDLGGFYGTPVQAASAQGNMNALLFLLNQGADILSHGRYGSALHAAATYNREETVRSLLKHGASVSATDNHGRTPLYIAAWFGNHATAQILIDSGAEISSGENTGFTPLILLYTWAISRWSKCFFGTVQITQWPTMKETRLFIYQLGTATLRYPDCSLRLAQTSNQQPLLLGLGADHTVAAQNGLTPLHVAAEGGCSNGIIDFLLDLGADLEAQNKDGHTPLYMAVRHDHFEVVKSLLEYGADTAAVDNKGRSPIHFAAKHSHREVVEVLLNSGADITASDSYGNTPLHCASYSGRHEVVQLLLHSGADISAVDAAQWTPLYSASVLGNADIVQLLIGSGADVNSRADDGTTPLHVAFRNRHERTVLVLLDNQASLDCFDYQGLPPWQYANAEFRAKIAQCSKVYSSTGDPWEKFARQTIRNLAGRMVPMTKKNVYFLSDLSKYLTQIGDFASATIVYNQNIVVDATTGDINHAAICDSCHDSIVGNRYPCNTCLNYDLCHSCMSRYGDGGASFGACTNHEFLRIPSEDWTRDQGTDAYTKEFVSWVKELALKYKDEDP</sequence>
<dbReference type="InterPro" id="IPR036770">
    <property type="entry name" value="Ankyrin_rpt-contain_sf"/>
</dbReference>
<dbReference type="InterPro" id="IPR054471">
    <property type="entry name" value="GPIID_WHD"/>
</dbReference>
<feature type="repeat" description="ANK" evidence="6">
    <location>
        <begin position="947"/>
        <end position="979"/>
    </location>
</feature>
<dbReference type="Pfam" id="PF00569">
    <property type="entry name" value="ZZ"/>
    <property type="match status" value="1"/>
</dbReference>
<dbReference type="SUPFAM" id="SSF52540">
    <property type="entry name" value="P-loop containing nucleoside triphosphate hydrolases"/>
    <property type="match status" value="1"/>
</dbReference>
<evidence type="ECO:0000256" key="5">
    <source>
        <dbReference type="ARBA" id="ARBA00023043"/>
    </source>
</evidence>
<dbReference type="GO" id="GO:0008270">
    <property type="term" value="F:zinc ion binding"/>
    <property type="evidence" value="ECO:0007669"/>
    <property type="project" value="UniProtKB-KW"/>
</dbReference>
<evidence type="ECO:0000313" key="9">
    <source>
        <dbReference type="EMBL" id="GKZ27402.1"/>
    </source>
</evidence>
<keyword evidence="4" id="KW-0862">Zinc</keyword>
<evidence type="ECO:0000256" key="4">
    <source>
        <dbReference type="ARBA" id="ARBA00022833"/>
    </source>
</evidence>
<dbReference type="CDD" id="cd02340">
    <property type="entry name" value="ZZ_NBR1_like"/>
    <property type="match status" value="1"/>
</dbReference>
<dbReference type="PANTHER" id="PTHR24123:SF33">
    <property type="entry name" value="PROTEIN HOS4"/>
    <property type="match status" value="1"/>
</dbReference>
<feature type="repeat" description="ANK" evidence="6">
    <location>
        <begin position="1013"/>
        <end position="1045"/>
    </location>
</feature>
<dbReference type="PROSITE" id="PS01357">
    <property type="entry name" value="ZF_ZZ_1"/>
    <property type="match status" value="1"/>
</dbReference>
<dbReference type="Pfam" id="PF22939">
    <property type="entry name" value="WHD_GPIID"/>
    <property type="match status" value="1"/>
</dbReference>
<evidence type="ECO:0000259" key="8">
    <source>
        <dbReference type="PROSITE" id="PS50135"/>
    </source>
</evidence>
<dbReference type="PROSITE" id="PS50297">
    <property type="entry name" value="ANK_REP_REGION"/>
    <property type="match status" value="8"/>
</dbReference>
<feature type="repeat" description="ANK" evidence="6">
    <location>
        <begin position="702"/>
        <end position="734"/>
    </location>
</feature>
<dbReference type="InterPro" id="IPR027417">
    <property type="entry name" value="P-loop_NTPase"/>
</dbReference>
<dbReference type="PRINTS" id="PR01415">
    <property type="entry name" value="ANKYRIN"/>
</dbReference>
<feature type="repeat" description="ANK" evidence="6">
    <location>
        <begin position="847"/>
        <end position="880"/>
    </location>
</feature>
<dbReference type="PROSITE" id="PS50135">
    <property type="entry name" value="ZF_ZZ_2"/>
    <property type="match status" value="1"/>
</dbReference>
<dbReference type="Gene3D" id="3.40.50.300">
    <property type="entry name" value="P-loop containing nucleotide triphosphate hydrolases"/>
    <property type="match status" value="1"/>
</dbReference>
<dbReference type="InterPro" id="IPR056884">
    <property type="entry name" value="NPHP3-like_N"/>
</dbReference>
<evidence type="ECO:0000256" key="7">
    <source>
        <dbReference type="PROSITE-ProRule" id="PRU00228"/>
    </source>
</evidence>
<dbReference type="Pfam" id="PF24883">
    <property type="entry name" value="NPHP3_N"/>
    <property type="match status" value="1"/>
</dbReference>
<dbReference type="SUPFAM" id="SSF57850">
    <property type="entry name" value="RING/U-box"/>
    <property type="match status" value="1"/>
</dbReference>
<dbReference type="SUPFAM" id="SSF48403">
    <property type="entry name" value="Ankyrin repeat"/>
    <property type="match status" value="2"/>
</dbReference>
<organism evidence="9 10">
    <name type="scientific">Aspergillus brasiliensis</name>
    <dbReference type="NCBI Taxonomy" id="319629"/>
    <lineage>
        <taxon>Eukaryota</taxon>
        <taxon>Fungi</taxon>
        <taxon>Dikarya</taxon>
        <taxon>Ascomycota</taxon>
        <taxon>Pezizomycotina</taxon>
        <taxon>Eurotiomycetes</taxon>
        <taxon>Eurotiomycetidae</taxon>
        <taxon>Eurotiales</taxon>
        <taxon>Aspergillaceae</taxon>
        <taxon>Aspergillus</taxon>
        <taxon>Aspergillus subgen. Circumdati</taxon>
    </lineage>
</organism>